<sequence>MAKSAPVLPLQQSLFPPPPPQSTPVAAAAKTSLWAALVFPRLALEVLREPVDESPWVVVQAQRGQSLVYAASEPARAQGVAMGMALTAAYALCPVLQTEERDAAAEQSCLAALADRAGQYSSMVSLEPDGLLLEIGASLKLFGGLGALQAQLRHTLQQLPHVVSMAVTPTPQAALLLARCAVEATVTEAEALRAALGDLPLAALSVSNKQARLFSRLGLRNLRDLWRLPGDGLARRFGREFVDYLNRLLGHTPEPRPAHQGAPEFSTRWVFPIETDNTTFILHALEQLLPQLIRFMRARELALERLQIMFYHPGKQISRLELGMQRLCRDAAHMLELLRERLEREVLIAPVLELELSADELHPFNAHNAPLFSRDDEDDGEWQQLLDQLQNRLGAAAVTGLQLLDEHRPEHAWDYGPAQSGETAPGRPLWLLPQPSPLPGGIRGMTLLSEPERIESGWWDGRDLRRDYYRARDKNGRRLWLFRDLNDGRWYLHGLFG</sequence>
<dbReference type="Gene3D" id="3.40.1170.60">
    <property type="match status" value="1"/>
</dbReference>
<dbReference type="AlphaFoldDB" id="A0A0S2TCQ2"/>
<gene>
    <name evidence="4" type="ORF">Tel_06860</name>
</gene>
<evidence type="ECO:0000259" key="3">
    <source>
        <dbReference type="Pfam" id="PF00817"/>
    </source>
</evidence>
<feature type="compositionally biased region" description="Low complexity" evidence="2">
    <location>
        <begin position="1"/>
        <end position="14"/>
    </location>
</feature>
<evidence type="ECO:0000256" key="1">
    <source>
        <dbReference type="ARBA" id="ARBA00022763"/>
    </source>
</evidence>
<dbReference type="EMBL" id="CP013099">
    <property type="protein sequence ID" value="ALP52898.1"/>
    <property type="molecule type" value="Genomic_DNA"/>
</dbReference>
<dbReference type="GO" id="GO:0006281">
    <property type="term" value="P:DNA repair"/>
    <property type="evidence" value="ECO:0007669"/>
    <property type="project" value="InterPro"/>
</dbReference>
<evidence type="ECO:0000313" key="5">
    <source>
        <dbReference type="Proteomes" id="UP000055136"/>
    </source>
</evidence>
<dbReference type="Proteomes" id="UP000055136">
    <property type="component" value="Chromosome"/>
</dbReference>
<keyword evidence="1" id="KW-0227">DNA damage</keyword>
<name>A0A0S2TCQ2_9GAMM</name>
<accession>A0A0S2TCQ2</accession>
<protein>
    <recommendedName>
        <fullName evidence="3">UmuC domain-containing protein</fullName>
    </recommendedName>
</protein>
<dbReference type="Pfam" id="PF00817">
    <property type="entry name" value="IMS"/>
    <property type="match status" value="1"/>
</dbReference>
<dbReference type="SUPFAM" id="SSF56672">
    <property type="entry name" value="DNA/RNA polymerases"/>
    <property type="match status" value="1"/>
</dbReference>
<feature type="domain" description="UmuC" evidence="3">
    <location>
        <begin position="48"/>
        <end position="177"/>
    </location>
</feature>
<dbReference type="KEGG" id="tee:Tel_06860"/>
<evidence type="ECO:0000256" key="2">
    <source>
        <dbReference type="SAM" id="MobiDB-lite"/>
    </source>
</evidence>
<dbReference type="InterPro" id="IPR050356">
    <property type="entry name" value="SulA_CellDiv_inhibitor"/>
</dbReference>
<dbReference type="STRING" id="1748243.Tel_06860"/>
<dbReference type="PANTHER" id="PTHR35369">
    <property type="entry name" value="BLR3025 PROTEIN-RELATED"/>
    <property type="match status" value="1"/>
</dbReference>
<evidence type="ECO:0000313" key="4">
    <source>
        <dbReference type="EMBL" id="ALP52898.1"/>
    </source>
</evidence>
<dbReference type="InterPro" id="IPR001126">
    <property type="entry name" value="UmuC"/>
</dbReference>
<dbReference type="PANTHER" id="PTHR35369:SF2">
    <property type="entry name" value="BLR3025 PROTEIN"/>
    <property type="match status" value="1"/>
</dbReference>
<dbReference type="InterPro" id="IPR043502">
    <property type="entry name" value="DNA/RNA_pol_sf"/>
</dbReference>
<proteinExistence type="predicted"/>
<organism evidence="4 5">
    <name type="scientific">Candidatus Tenderia electrophaga</name>
    <dbReference type="NCBI Taxonomy" id="1748243"/>
    <lineage>
        <taxon>Bacteria</taxon>
        <taxon>Pseudomonadati</taxon>
        <taxon>Pseudomonadota</taxon>
        <taxon>Gammaproteobacteria</taxon>
        <taxon>Candidatus Tenderiales</taxon>
        <taxon>Candidatus Tenderiaceae</taxon>
        <taxon>Candidatus Tenderia</taxon>
    </lineage>
</organism>
<reference evidence="4" key="1">
    <citation type="submission" date="2015-10" db="EMBL/GenBank/DDBJ databases">
        <title>Description of Candidatus Tenderia electrophaga gen. nov, sp. nov., an Uncultivated Electroautotroph from a Biocathode Enrichment.</title>
        <authorList>
            <person name="Eddie B.J."/>
            <person name="Malanoski A.P."/>
            <person name="Wang Z."/>
            <person name="Hall R.J."/>
            <person name="Oh S.D."/>
            <person name="Heiner C."/>
            <person name="Lin B."/>
            <person name="Strycharz-Glaven S.M."/>
        </authorList>
    </citation>
    <scope>NUCLEOTIDE SEQUENCE [LARGE SCALE GENOMIC DNA]</scope>
    <source>
        <strain evidence="4">NRL1</strain>
    </source>
</reference>
<dbReference type="CDD" id="cd03468">
    <property type="entry name" value="PolY_like"/>
    <property type="match status" value="1"/>
</dbReference>
<keyword evidence="5" id="KW-1185">Reference proteome</keyword>
<feature type="region of interest" description="Disordered" evidence="2">
    <location>
        <begin position="1"/>
        <end position="23"/>
    </location>
</feature>